<dbReference type="InterPro" id="IPR050347">
    <property type="entry name" value="Bact_Beta-galactosidase"/>
</dbReference>
<dbReference type="InterPro" id="IPR017853">
    <property type="entry name" value="GH"/>
</dbReference>
<dbReference type="Gene3D" id="2.60.120.260">
    <property type="entry name" value="Galactose-binding domain-like"/>
    <property type="match status" value="1"/>
</dbReference>
<keyword evidence="4 7" id="KW-0378">Hydrolase</keyword>
<evidence type="ECO:0000259" key="8">
    <source>
        <dbReference type="SMART" id="SM01038"/>
    </source>
</evidence>
<dbReference type="SUPFAM" id="SSF51445">
    <property type="entry name" value="(Trans)glycosidases"/>
    <property type="match status" value="1"/>
</dbReference>
<dbReference type="PANTHER" id="PTHR46323">
    <property type="entry name" value="BETA-GALACTOSIDASE"/>
    <property type="match status" value="1"/>
</dbReference>
<dbReference type="InterPro" id="IPR006104">
    <property type="entry name" value="Glyco_hydro_2_N"/>
</dbReference>
<dbReference type="Gene3D" id="3.20.20.80">
    <property type="entry name" value="Glycosidases"/>
    <property type="match status" value="1"/>
</dbReference>
<evidence type="ECO:0000256" key="6">
    <source>
        <dbReference type="ARBA" id="ARBA00032230"/>
    </source>
</evidence>
<dbReference type="Pfam" id="PF00703">
    <property type="entry name" value="Glyco_hydro_2"/>
    <property type="match status" value="1"/>
</dbReference>
<dbReference type="EMBL" id="PKUQ01000047">
    <property type="protein sequence ID" value="PLW75749.1"/>
    <property type="molecule type" value="Genomic_DNA"/>
</dbReference>
<dbReference type="InterPro" id="IPR013783">
    <property type="entry name" value="Ig-like_fold"/>
</dbReference>
<dbReference type="Pfam" id="PF02929">
    <property type="entry name" value="Bgal_small_N"/>
    <property type="match status" value="1"/>
</dbReference>
<dbReference type="Pfam" id="PF16353">
    <property type="entry name" value="LacZ_4"/>
    <property type="match status" value="1"/>
</dbReference>
<comment type="catalytic activity">
    <reaction evidence="1 7">
        <text>Hydrolysis of terminal non-reducing beta-D-galactose residues in beta-D-galactosides.</text>
        <dbReference type="EC" id="3.2.1.23"/>
    </reaction>
</comment>
<evidence type="ECO:0000313" key="9">
    <source>
        <dbReference type="EMBL" id="PLW75749.1"/>
    </source>
</evidence>
<dbReference type="InterPro" id="IPR023232">
    <property type="entry name" value="Glyco_hydro_2_AS"/>
</dbReference>
<keyword evidence="10" id="KW-1185">Reference proteome</keyword>
<dbReference type="InterPro" id="IPR008979">
    <property type="entry name" value="Galactose-bd-like_sf"/>
</dbReference>
<evidence type="ECO:0000256" key="5">
    <source>
        <dbReference type="ARBA" id="ARBA00023295"/>
    </source>
</evidence>
<dbReference type="Gene3D" id="2.70.98.10">
    <property type="match status" value="1"/>
</dbReference>
<dbReference type="PANTHER" id="PTHR46323:SF2">
    <property type="entry name" value="BETA-GALACTOSIDASE"/>
    <property type="match status" value="1"/>
</dbReference>
<dbReference type="GO" id="GO:0005990">
    <property type="term" value="P:lactose catabolic process"/>
    <property type="evidence" value="ECO:0007669"/>
    <property type="project" value="TreeGrafter"/>
</dbReference>
<dbReference type="Pfam" id="PF02837">
    <property type="entry name" value="Glyco_hydro_2_N"/>
    <property type="match status" value="1"/>
</dbReference>
<dbReference type="GO" id="GO:0030246">
    <property type="term" value="F:carbohydrate binding"/>
    <property type="evidence" value="ECO:0007669"/>
    <property type="project" value="InterPro"/>
</dbReference>
<evidence type="ECO:0000256" key="4">
    <source>
        <dbReference type="ARBA" id="ARBA00022801"/>
    </source>
</evidence>
<dbReference type="SUPFAM" id="SSF74650">
    <property type="entry name" value="Galactose mutarotase-like"/>
    <property type="match status" value="1"/>
</dbReference>
<sequence length="991" mass="111171">MDAHSDHVAFPDLHAAKAGEPSTLRQSLNGRWAFHLAQSVAARPQGFFATEYDMAEWGDIEVPGYMQLQGYGCNQYVNTQYPWDGVEELRPPHIPEANLVGSYLRDFSFEKLDGTGRVVLTFDGVETAFYVWLNGEFIGFSEDSFTPAHFDVTEQVRAGSNRLAVQVFQRSSASWIEDQDFWRATGIFRDVWIEQQPTLHVEDLFVKTDFNDDFSAAVLRLDLKLWGETAGATVDVFLADASGAQIAALSGLSAQAGMDLDLKVEAPDLWSAEKPTLYDLMLVVRDKDGAVIEAIPQRIGFRHFEIKDKLMLLNGKRIIFNGVNRHEFDAVRGRSVTYEQMLWDVRFCKQNNINAVRTSHYPNQSTWYRLCDEYGLYVIDEANLESHGSWMTDGKVDPRWPVPDSLPEWRDCVLDRAKSMLERDKNHASILIWSCGNESYGGKNIFDMSEFFRQRDPSRLVHYEGIFHDRRYNDTSDMESQMYTKPQDVEAYLTNDPQKPFILCEYMHAMGNSCGGFHLYTDLIDKYDLYQGGFIWDYIDQALAIDPDSGSRAVAYGGQFGDRPHDGEFCGDGIVTAWREPSTKVQEVKGLYQPFDLSPEAGGVSIRNKNLFVSSADYRLVYRLLLDGEEILSASLDTNVAAGDTAFIALDLPKATKAGEYVLQCSLCLKTSTLWADAGHEIAFGETVWCVEGDVKLDAPVPLTCQNGDINLGVETPHYRAMFSRVFGGLSSIKVDHSDASLEFILRPPRLVFWRALTDNDRGCQLGFDLAVWKSASHCYKRAGFEVDANSDEPSITHRFALPGLKIEPTVSYRVGRDGLIHVEADFAGAEDLPDLPIFGLEFTVPARLDRFRYYGLGPDENYIDRLRGARLGVFEKGVEDNVPAYLVPQECGNRVGVRWAEVTDEAGLGLRFASEGQPFEFSALPYTMMELDAAYSPEQLPAVTQTVVRIAARQMGVGGDDSWGAPVHDRYHIKSSEALSLKFSLCPIGV</sequence>
<keyword evidence="5 7" id="KW-0326">Glycosidase</keyword>
<dbReference type="GO" id="GO:0004565">
    <property type="term" value="F:beta-galactosidase activity"/>
    <property type="evidence" value="ECO:0007669"/>
    <property type="project" value="UniProtKB-EC"/>
</dbReference>
<dbReference type="InterPro" id="IPR023230">
    <property type="entry name" value="Glyco_hydro_2_CS"/>
</dbReference>
<dbReference type="InterPro" id="IPR006103">
    <property type="entry name" value="Glyco_hydro_2_cat"/>
</dbReference>
<dbReference type="PRINTS" id="PR00132">
    <property type="entry name" value="GLHYDRLASE2"/>
</dbReference>
<gene>
    <name evidence="9" type="ORF">C0081_18725</name>
</gene>
<evidence type="ECO:0000313" key="10">
    <source>
        <dbReference type="Proteomes" id="UP000234881"/>
    </source>
</evidence>
<dbReference type="PROSITE" id="PS00719">
    <property type="entry name" value="GLYCOSYL_HYDROL_F2_1"/>
    <property type="match status" value="1"/>
</dbReference>
<dbReference type="AlphaFoldDB" id="A0A2N5XML0"/>
<dbReference type="GO" id="GO:0009341">
    <property type="term" value="C:beta-galactosidase complex"/>
    <property type="evidence" value="ECO:0007669"/>
    <property type="project" value="InterPro"/>
</dbReference>
<dbReference type="EC" id="3.2.1.23" evidence="3 7"/>
<dbReference type="Gene3D" id="2.60.40.10">
    <property type="entry name" value="Immunoglobulins"/>
    <property type="match status" value="2"/>
</dbReference>
<name>A0A2N5XML0_9HYPH</name>
<evidence type="ECO:0000256" key="7">
    <source>
        <dbReference type="RuleBase" id="RU361154"/>
    </source>
</evidence>
<organism evidence="9 10">
    <name type="scientific">Cohaesibacter celericrescens</name>
    <dbReference type="NCBI Taxonomy" id="2067669"/>
    <lineage>
        <taxon>Bacteria</taxon>
        <taxon>Pseudomonadati</taxon>
        <taxon>Pseudomonadota</taxon>
        <taxon>Alphaproteobacteria</taxon>
        <taxon>Hyphomicrobiales</taxon>
        <taxon>Cohaesibacteraceae</taxon>
    </lineage>
</organism>
<protein>
    <recommendedName>
        <fullName evidence="3 7">Beta-galactosidase</fullName>
        <ecNumber evidence="3 7">3.2.1.23</ecNumber>
    </recommendedName>
    <alternativeName>
        <fullName evidence="6 7">Lactase</fullName>
    </alternativeName>
</protein>
<comment type="similarity">
    <text evidence="2 7">Belongs to the glycosyl hydrolase 2 family.</text>
</comment>
<dbReference type="SMART" id="SM01038">
    <property type="entry name" value="Bgal_small_N"/>
    <property type="match status" value="1"/>
</dbReference>
<evidence type="ECO:0000256" key="2">
    <source>
        <dbReference type="ARBA" id="ARBA00007401"/>
    </source>
</evidence>
<dbReference type="InterPro" id="IPR036156">
    <property type="entry name" value="Beta-gal/glucu_dom_sf"/>
</dbReference>
<dbReference type="OrthoDB" id="9758603at2"/>
<dbReference type="Proteomes" id="UP000234881">
    <property type="component" value="Unassembled WGS sequence"/>
</dbReference>
<dbReference type="InterPro" id="IPR006101">
    <property type="entry name" value="Glyco_hydro_2"/>
</dbReference>
<dbReference type="SUPFAM" id="SSF49303">
    <property type="entry name" value="beta-Galactosidase/glucuronidase domain"/>
    <property type="match status" value="2"/>
</dbReference>
<dbReference type="InterPro" id="IPR032312">
    <property type="entry name" value="LacZ_4"/>
</dbReference>
<dbReference type="InterPro" id="IPR004199">
    <property type="entry name" value="B-gal_small/dom_5"/>
</dbReference>
<evidence type="ECO:0000256" key="1">
    <source>
        <dbReference type="ARBA" id="ARBA00001412"/>
    </source>
</evidence>
<comment type="caution">
    <text evidence="9">The sequence shown here is derived from an EMBL/GenBank/DDBJ whole genome shotgun (WGS) entry which is preliminary data.</text>
</comment>
<accession>A0A2N5XML0</accession>
<dbReference type="InterPro" id="IPR011013">
    <property type="entry name" value="Gal_mutarotase_sf_dom"/>
</dbReference>
<feature type="domain" description="Beta galactosidase small chain/" evidence="8">
    <location>
        <begin position="713"/>
        <end position="987"/>
    </location>
</feature>
<proteinExistence type="inferred from homology"/>
<dbReference type="InterPro" id="IPR014718">
    <property type="entry name" value="GH-type_carb-bd"/>
</dbReference>
<dbReference type="SUPFAM" id="SSF49785">
    <property type="entry name" value="Galactose-binding domain-like"/>
    <property type="match status" value="1"/>
</dbReference>
<reference evidence="9 10" key="1">
    <citation type="submission" date="2018-01" db="EMBL/GenBank/DDBJ databases">
        <title>The draft genome sequence of Cohaesibacter sp. H1304.</title>
        <authorList>
            <person name="Wang N.-N."/>
            <person name="Du Z.-J."/>
        </authorList>
    </citation>
    <scope>NUCLEOTIDE SEQUENCE [LARGE SCALE GENOMIC DNA]</scope>
    <source>
        <strain evidence="9 10">H1304</strain>
    </source>
</reference>
<evidence type="ECO:0000256" key="3">
    <source>
        <dbReference type="ARBA" id="ARBA00012756"/>
    </source>
</evidence>
<dbReference type="PROSITE" id="PS00608">
    <property type="entry name" value="GLYCOSYL_HYDROL_F2_2"/>
    <property type="match status" value="1"/>
</dbReference>
<dbReference type="InterPro" id="IPR006102">
    <property type="entry name" value="Ig-like_GH2"/>
</dbReference>
<dbReference type="Pfam" id="PF02836">
    <property type="entry name" value="Glyco_hydro_2_C"/>
    <property type="match status" value="1"/>
</dbReference>